<evidence type="ECO:0000313" key="6">
    <source>
        <dbReference type="EMBL" id="MET3075876.1"/>
    </source>
</evidence>
<evidence type="ECO:0000256" key="2">
    <source>
        <dbReference type="ARBA" id="ARBA00022679"/>
    </source>
</evidence>
<evidence type="ECO:0000256" key="1">
    <source>
        <dbReference type="ARBA" id="ARBA00010164"/>
    </source>
</evidence>
<proteinExistence type="inferred from homology"/>
<dbReference type="InterPro" id="IPR052028">
    <property type="entry name" value="HipA_Ser/Thr_kinase"/>
</dbReference>
<evidence type="ECO:0000313" key="7">
    <source>
        <dbReference type="Proteomes" id="UP001548992"/>
    </source>
</evidence>
<dbReference type="Pfam" id="PF13657">
    <property type="entry name" value="Couple_hipA"/>
    <property type="match status" value="1"/>
</dbReference>
<accession>A0ABV2DXW1</accession>
<evidence type="ECO:0000259" key="4">
    <source>
        <dbReference type="Pfam" id="PF07804"/>
    </source>
</evidence>
<dbReference type="CDD" id="cd17808">
    <property type="entry name" value="HipA_Ec_like"/>
    <property type="match status" value="1"/>
</dbReference>
<dbReference type="InterPro" id="IPR012893">
    <property type="entry name" value="HipA-like_C"/>
</dbReference>
<protein>
    <submittedName>
        <fullName evidence="6">Type II toxin-antitoxin system HipA family toxin</fullName>
    </submittedName>
</protein>
<keyword evidence="2" id="KW-0808">Transferase</keyword>
<name>A0ABV2DXW1_9GAMM</name>
<keyword evidence="7" id="KW-1185">Reference proteome</keyword>
<sequence>MVKKELIAWMNGERVGILTRNTNGAHTFQYHPSWLSNRLARPLSLSLPLQLPVITSTAVLNYFDNLLPDNPLIRDRIVARYHAKSRQPFDLLSEIGKDSVGAVMLLPPENTPADLGLNFERLNEDKLERVLSAYQADIPLGMISEEQDFRISVAGAQEKTALLATDDGWAIPHGATPTSHIIKLPIGEIKQPFATLDMRESVENEYLCLALARELGFAVPDASIIRAGKMKALAVQRFDRRWNHQQTQLLRLPQEDMCQAFGLPSARKYESDGGPGIADIMQFLMGSSNALADRYAFMKFQVFQWLIGATDGHAKNFSVFIERGGSYRLTPFYDIISVFTSMGGNGLNIRDLKLAMSLKASKGRKNQIDKIFPRHFLATAKQVNFDQNQMIEILDFFRDEMGTAIRRVAITLPVDFPMSVADSLFENSLSRIDRLRR</sequence>
<dbReference type="Pfam" id="PF07804">
    <property type="entry name" value="HipA_C"/>
    <property type="match status" value="1"/>
</dbReference>
<dbReference type="Proteomes" id="UP001548992">
    <property type="component" value="Unassembled WGS sequence"/>
</dbReference>
<evidence type="ECO:0000256" key="3">
    <source>
        <dbReference type="ARBA" id="ARBA00022777"/>
    </source>
</evidence>
<feature type="domain" description="HipA-like C-terminal" evidence="4">
    <location>
        <begin position="151"/>
        <end position="401"/>
    </location>
</feature>
<dbReference type="Gene3D" id="1.10.1070.20">
    <property type="match status" value="1"/>
</dbReference>
<evidence type="ECO:0000259" key="5">
    <source>
        <dbReference type="Pfam" id="PF13657"/>
    </source>
</evidence>
<reference evidence="6 7" key="1">
    <citation type="submission" date="2024-07" db="EMBL/GenBank/DDBJ databases">
        <title>Isolation, whole-genome sequencing, and annotation of five antibiotic-resistant bacteria from environmental samples.</title>
        <authorList>
            <person name="Bedore T."/>
            <person name="Hudson A.O."/>
            <person name="Kumar G."/>
        </authorList>
    </citation>
    <scope>NUCLEOTIDE SEQUENCE [LARGE SCALE GENOMIC DNA]</scope>
    <source>
        <strain evidence="6 7">RIT844</strain>
    </source>
</reference>
<comment type="similarity">
    <text evidence="1">Belongs to the HipA Ser/Thr kinase family.</text>
</comment>
<dbReference type="NCBIfam" id="TIGR03071">
    <property type="entry name" value="couple_hipA"/>
    <property type="match status" value="1"/>
</dbReference>
<gene>
    <name evidence="6" type="ORF">ABXV16_08965</name>
</gene>
<dbReference type="EMBL" id="JBEWWF010000002">
    <property type="protein sequence ID" value="MET3075876.1"/>
    <property type="molecule type" value="Genomic_DNA"/>
</dbReference>
<dbReference type="PANTHER" id="PTHR37419">
    <property type="entry name" value="SERINE/THREONINE-PROTEIN KINASE TOXIN HIPA"/>
    <property type="match status" value="1"/>
</dbReference>
<feature type="domain" description="HipA N-terminal subdomain 1" evidence="5">
    <location>
        <begin position="7"/>
        <end position="105"/>
    </location>
</feature>
<dbReference type="PANTHER" id="PTHR37419:SF1">
    <property type="entry name" value="SERINE_THREONINE-PROTEIN KINASE TOXIN HIPA"/>
    <property type="match status" value="1"/>
</dbReference>
<keyword evidence="3" id="KW-0418">Kinase</keyword>
<organism evidence="6 7">
    <name type="scientific">Pantoea leporis</name>
    <dbReference type="NCBI Taxonomy" id="2933780"/>
    <lineage>
        <taxon>Bacteria</taxon>
        <taxon>Pseudomonadati</taxon>
        <taxon>Pseudomonadota</taxon>
        <taxon>Gammaproteobacteria</taxon>
        <taxon>Enterobacterales</taxon>
        <taxon>Erwiniaceae</taxon>
        <taxon>Pantoea</taxon>
    </lineage>
</organism>
<comment type="caution">
    <text evidence="6">The sequence shown here is derived from an EMBL/GenBank/DDBJ whole genome shotgun (WGS) entry which is preliminary data.</text>
</comment>
<dbReference type="InterPro" id="IPR017508">
    <property type="entry name" value="HipA_N1"/>
</dbReference>
<dbReference type="RefSeq" id="WP_354466760.1">
    <property type="nucleotide sequence ID" value="NZ_JBEWWF010000002.1"/>
</dbReference>